<dbReference type="Gene3D" id="2.30.42.10">
    <property type="match status" value="1"/>
</dbReference>
<dbReference type="GO" id="GO:0005737">
    <property type="term" value="C:cytoplasm"/>
    <property type="evidence" value="ECO:0007669"/>
    <property type="project" value="TreeGrafter"/>
</dbReference>
<dbReference type="GO" id="GO:0005096">
    <property type="term" value="F:GTPase activator activity"/>
    <property type="evidence" value="ECO:0007669"/>
    <property type="project" value="UniProtKB-KW"/>
</dbReference>
<dbReference type="PROSITE" id="PS50106">
    <property type="entry name" value="PDZ"/>
    <property type="match status" value="1"/>
</dbReference>
<feature type="compositionally biased region" description="Polar residues" evidence="5">
    <location>
        <begin position="1132"/>
        <end position="1141"/>
    </location>
</feature>
<dbReference type="PANTHER" id="PTHR15711:SF22">
    <property type="entry name" value="RAP-GAP DOMAIN-CONTAINING PROTEIN"/>
    <property type="match status" value="1"/>
</dbReference>
<dbReference type="Proteomes" id="UP000594262">
    <property type="component" value="Unplaced"/>
</dbReference>
<feature type="region of interest" description="Disordered" evidence="5">
    <location>
        <begin position="1338"/>
        <end position="1445"/>
    </location>
</feature>
<evidence type="ECO:0000313" key="8">
    <source>
        <dbReference type="EnsemblMetazoa" id="CLYHEMP002189.1"/>
    </source>
</evidence>
<feature type="compositionally biased region" description="Polar residues" evidence="5">
    <location>
        <begin position="1148"/>
        <end position="1177"/>
    </location>
</feature>
<dbReference type="PANTHER" id="PTHR15711">
    <property type="entry name" value="RAP GTPASE-ACTIVATING PROTEIN"/>
    <property type="match status" value="1"/>
</dbReference>
<feature type="compositionally biased region" description="Polar residues" evidence="5">
    <location>
        <begin position="1191"/>
        <end position="1200"/>
    </location>
</feature>
<dbReference type="InterPro" id="IPR041489">
    <property type="entry name" value="PDZ_6"/>
</dbReference>
<feature type="region of interest" description="Disordered" evidence="5">
    <location>
        <begin position="100"/>
        <end position="143"/>
    </location>
</feature>
<feature type="compositionally biased region" description="Basic residues" evidence="5">
    <location>
        <begin position="1477"/>
        <end position="1487"/>
    </location>
</feature>
<evidence type="ECO:0000256" key="1">
    <source>
        <dbReference type="ARBA" id="ARBA00022468"/>
    </source>
</evidence>
<dbReference type="EnsemblMetazoa" id="CLYHEMT002189.1">
    <property type="protein sequence ID" value="CLYHEMP002189.1"/>
    <property type="gene ID" value="CLYHEMG002189"/>
</dbReference>
<dbReference type="OrthoDB" id="2499658at2759"/>
<dbReference type="InterPro" id="IPR035974">
    <property type="entry name" value="Rap/Ran-GAP_sf"/>
</dbReference>
<feature type="compositionally biased region" description="Polar residues" evidence="5">
    <location>
        <begin position="994"/>
        <end position="1003"/>
    </location>
</feature>
<evidence type="ECO:0000256" key="2">
    <source>
        <dbReference type="ARBA" id="ARBA00022553"/>
    </source>
</evidence>
<name>A0A7M5UT10_9CNID</name>
<dbReference type="SMART" id="SM00228">
    <property type="entry name" value="PDZ"/>
    <property type="match status" value="1"/>
</dbReference>
<feature type="region of interest" description="Disordered" evidence="5">
    <location>
        <begin position="1552"/>
        <end position="1695"/>
    </location>
</feature>
<feature type="region of interest" description="Disordered" evidence="5">
    <location>
        <begin position="1711"/>
        <end position="1764"/>
    </location>
</feature>
<dbReference type="GO" id="GO:0051056">
    <property type="term" value="P:regulation of small GTPase mediated signal transduction"/>
    <property type="evidence" value="ECO:0007669"/>
    <property type="project" value="InterPro"/>
</dbReference>
<evidence type="ECO:0000256" key="3">
    <source>
        <dbReference type="ARBA" id="ARBA00023054"/>
    </source>
</evidence>
<feature type="compositionally biased region" description="Polar residues" evidence="5">
    <location>
        <begin position="1347"/>
        <end position="1371"/>
    </location>
</feature>
<feature type="compositionally biased region" description="Basic and acidic residues" evidence="5">
    <location>
        <begin position="1201"/>
        <end position="1212"/>
    </location>
</feature>
<feature type="compositionally biased region" description="Basic and acidic residues" evidence="5">
    <location>
        <begin position="41"/>
        <end position="52"/>
    </location>
</feature>
<organism evidence="8 9">
    <name type="scientific">Clytia hemisphaerica</name>
    <dbReference type="NCBI Taxonomy" id="252671"/>
    <lineage>
        <taxon>Eukaryota</taxon>
        <taxon>Metazoa</taxon>
        <taxon>Cnidaria</taxon>
        <taxon>Hydrozoa</taxon>
        <taxon>Hydroidolina</taxon>
        <taxon>Leptothecata</taxon>
        <taxon>Obeliida</taxon>
        <taxon>Clytiidae</taxon>
        <taxon>Clytia</taxon>
    </lineage>
</organism>
<feature type="region of interest" description="Disordered" evidence="5">
    <location>
        <begin position="921"/>
        <end position="1078"/>
    </location>
</feature>
<evidence type="ECO:0000256" key="4">
    <source>
        <dbReference type="SAM" id="Coils"/>
    </source>
</evidence>
<feature type="compositionally biased region" description="Basic and acidic residues" evidence="5">
    <location>
        <begin position="982"/>
        <end position="993"/>
    </location>
</feature>
<dbReference type="SUPFAM" id="SSF111347">
    <property type="entry name" value="Rap/Ran-GAP"/>
    <property type="match status" value="1"/>
</dbReference>
<dbReference type="Pfam" id="PF02145">
    <property type="entry name" value="Rap_GAP"/>
    <property type="match status" value="1"/>
</dbReference>
<evidence type="ECO:0000313" key="9">
    <source>
        <dbReference type="Proteomes" id="UP000594262"/>
    </source>
</evidence>
<dbReference type="SUPFAM" id="SSF50156">
    <property type="entry name" value="PDZ domain-like"/>
    <property type="match status" value="1"/>
</dbReference>
<accession>A0A7M5UT10</accession>
<dbReference type="Pfam" id="PF17820">
    <property type="entry name" value="PDZ_6"/>
    <property type="match status" value="1"/>
</dbReference>
<feature type="compositionally biased region" description="Polar residues" evidence="5">
    <location>
        <begin position="1272"/>
        <end position="1281"/>
    </location>
</feature>
<dbReference type="InterPro" id="IPR050989">
    <property type="entry name" value="Rap1_Ran_GAP"/>
</dbReference>
<feature type="region of interest" description="Disordered" evidence="5">
    <location>
        <begin position="1"/>
        <end position="86"/>
    </location>
</feature>
<feature type="region of interest" description="Disordered" evidence="5">
    <location>
        <begin position="1460"/>
        <end position="1540"/>
    </location>
</feature>
<evidence type="ECO:0000256" key="5">
    <source>
        <dbReference type="SAM" id="MobiDB-lite"/>
    </source>
</evidence>
<feature type="compositionally biased region" description="Basic and acidic residues" evidence="5">
    <location>
        <begin position="1252"/>
        <end position="1271"/>
    </location>
</feature>
<keyword evidence="2" id="KW-0597">Phosphoprotein</keyword>
<dbReference type="InterPro" id="IPR036034">
    <property type="entry name" value="PDZ_sf"/>
</dbReference>
<feature type="compositionally biased region" description="Basic residues" evidence="5">
    <location>
        <begin position="118"/>
        <end position="138"/>
    </location>
</feature>
<evidence type="ECO:0008006" key="10">
    <source>
        <dbReference type="Google" id="ProtNLM"/>
    </source>
</evidence>
<feature type="domain" description="PDZ" evidence="7">
    <location>
        <begin position="815"/>
        <end position="880"/>
    </location>
</feature>
<feature type="compositionally biased region" description="Polar residues" evidence="5">
    <location>
        <begin position="22"/>
        <end position="40"/>
    </location>
</feature>
<evidence type="ECO:0000259" key="7">
    <source>
        <dbReference type="PROSITE" id="PS50106"/>
    </source>
</evidence>
<feature type="domain" description="Rap-GAP" evidence="6">
    <location>
        <begin position="462"/>
        <end position="678"/>
    </location>
</feature>
<dbReference type="InterPro" id="IPR000331">
    <property type="entry name" value="Rap/Ran_GAP_dom"/>
</dbReference>
<feature type="compositionally biased region" description="Polar residues" evidence="5">
    <location>
        <begin position="1653"/>
        <end position="1666"/>
    </location>
</feature>
<keyword evidence="3 4" id="KW-0175">Coiled coil</keyword>
<dbReference type="FunFam" id="3.40.50.11210:FF:000002">
    <property type="entry name" value="Signal-induced proliferation-associated 1-like protein 1"/>
    <property type="match status" value="1"/>
</dbReference>
<dbReference type="Gene3D" id="3.40.50.11210">
    <property type="entry name" value="Rap/Ran-GAP"/>
    <property type="match status" value="1"/>
</dbReference>
<feature type="coiled-coil region" evidence="4">
    <location>
        <begin position="1786"/>
        <end position="1827"/>
    </location>
</feature>
<feature type="compositionally biased region" description="Polar residues" evidence="5">
    <location>
        <begin position="1"/>
        <end position="14"/>
    </location>
</feature>
<feature type="compositionally biased region" description="Acidic residues" evidence="5">
    <location>
        <begin position="925"/>
        <end position="937"/>
    </location>
</feature>
<keyword evidence="1" id="KW-0343">GTPase activation</keyword>
<feature type="compositionally biased region" description="Basic and acidic residues" evidence="5">
    <location>
        <begin position="1382"/>
        <end position="1395"/>
    </location>
</feature>
<dbReference type="GeneID" id="136803427"/>
<reference evidence="8" key="1">
    <citation type="submission" date="2021-01" db="UniProtKB">
        <authorList>
            <consortium name="EnsemblMetazoa"/>
        </authorList>
    </citation>
    <scope>IDENTIFICATION</scope>
</reference>
<sequence length="1861" mass="209334">MSQVQTQHQQYVTRSTRKPKLNYSSSFKGRSKVSNSNQDGSDGHFRRNDSLRHSTGSIKNKKMDKALPTTSNGLSDENEPPVSPSVSNLIKGFQSRIGNGTDTTDFATPGYVAESPTQHRRTNSKRKKISRSNPKKGKMSTDDARYSILQSLGISPFAGTENRTLEKSFGYFDIQSLFFKLSNATSLKSTYDEGSSYNKKFTGASAAHKYMQNEKNGENKNLRESMIDEGDDRCNELVLSCPFFRNEMAEPEENQQSGDVPSSQKQTKDIAKLISMFNRNRSFENLRHGGAFDSGYGKNRRHLESSEQSILLEEIKDGSQFFGWDEPKVNGKQIFDFEHIDRGALYYREYFHEKEHINLFGIDERYGPIGISIIREILPRMAIVGHTDNEKNKRYQYRVVLRTCDLNALRVTVLENSIPSTFKHGSASRPLPIKDILEFCFPDVQLSCLKYALTIPKIGEQLLKLDEQQLSLNFKIGLLYCKAGQSTEEQMYNNEKGGSEFMEFCSVIGDKVSLKGFTGYRAQLDNKNDSTGQHSLYTTFHGREIMFHVSTELPFTAHDRQQLLRKRHIGNDIVTVIFQEEGAEPFTASIMRSHFQHVFIIVQVENAHTENTRYSIAVSRSRDVPYFGPPIPPDKFQKNAAFREFLLAKIVNAEHAAHKSEKFTHMARRTRYEYLKDLANNQVSQQTLETSNKFAFSFTGKKKEKTHPNVSPEIWLQSGIVWSVKYDFEHDGPGTPTLLSISTKCITFIEKSTEEVVLSIPCKSVLGWRPTSHTLKIFYDVGKMAFFTMTDDDINELTYVMKRLKAVTTGCETQDLSLKRNNDGQLGFHVFYEGLVAEVEPYGLAWQAGLRKGSRLLEISGLCVGNMSHDRMILMLKRPGAVRIVVLPPALNGEPRNYKAVRTMRRYSSMTSIYSMSMSASNHLDDEEAEEECYSDEEALHSGASSDKDCVTPSTDSQNEGFRNDYTPPQNRQPRAPKVRSFSHDEAPLRKESISSTPYTSDASVEPTPPKPISKSTRLSATPAKRPPPGKVGQERFLTSRSASDFSELSSPYSSSKPKPTPTVTIRTPEKALSPVGSFDHELGELERQLTDTRKSIDAKFYKSLANSSSPFFRPSKTAGLSSPSFDEENDFQITGVLSQESSDDHAPSSNRSSIKIPSRQTSEVQSTPIHQYASSSDGHESSNRFKPLKFSQSPRTSPQSERRSFKKRNESMEQAMRNPRSSRQETSVYITPTSPTKGRSYGNAEPITFEIHAKEGHVTQVKPTEEKKSADSANSGSFSDSGILDKKMSSSREAIISDSDGPNRKGSLVKTKVREAAEIIHERSYGRNSPVPRDIVISRKTHSVDHTNAPSNEHSKLSQRFSHQHQSTTPGGAADLSKSTSIKEDEKVKEKDVFPKVNRIQHSPKLSARDSALVKAVGSAARNKQSTRDHQTPTHQSGTSKVILDDSLTDTFAKLESAFALKSPKTDAQARDSEKRKRRRNFKRRSRNFEPPSTDSSADEDSSPDARRKSNGIRIQLKNRNDDPETCSIASNKSEAEQSLEAAISDFHYSLSSMPEKNKHRNSGPFYSSDQSEETSKVPARPRPPQARYLVGRETRSKSQDFTAASRPLTGLESKSTGNVDQTKRRSEAKITLTSARPWSPPSSKRVEPSANIRQNVSNSNSMKKQSTKPKALVLSKDEHKRKEKRSKSLPNQQEEIFVVEEQIITETSIEDQLSPLPADLPRPLSREPASRYTNSLPGRSKRRRSHAQSPEHQKHLRSKSTSCIPLQVRGLDLAASGNAPVATKEDLHVMVTVMEEELEKERREKEALKRELNKSQKEKEVILEQSKQAASQLRKFTALFLDASPKEIEKAKQKYNESR</sequence>
<feature type="compositionally biased region" description="Polar residues" evidence="5">
    <location>
        <begin position="1220"/>
        <end position="1238"/>
    </location>
</feature>
<dbReference type="CDD" id="cd06745">
    <property type="entry name" value="PDZ_SIPA1-like"/>
    <property type="match status" value="1"/>
</dbReference>
<dbReference type="RefSeq" id="XP_066916247.1">
    <property type="nucleotide sequence ID" value="XM_067060146.1"/>
</dbReference>
<feature type="compositionally biased region" description="Polar residues" evidence="5">
    <location>
        <begin position="1037"/>
        <end position="1049"/>
    </location>
</feature>
<feature type="region of interest" description="Disordered" evidence="5">
    <location>
        <begin position="1107"/>
        <end position="1311"/>
    </location>
</feature>
<protein>
    <recommendedName>
        <fullName evidence="10">Signal-induced proliferation-associated 1-like protein 1</fullName>
    </recommendedName>
</protein>
<feature type="compositionally biased region" description="Basic and acidic residues" evidence="5">
    <location>
        <begin position="1465"/>
        <end position="1476"/>
    </location>
</feature>
<evidence type="ECO:0000259" key="6">
    <source>
        <dbReference type="PROSITE" id="PS50085"/>
    </source>
</evidence>
<keyword evidence="9" id="KW-1185">Reference proteome</keyword>
<dbReference type="PROSITE" id="PS50085">
    <property type="entry name" value="RAPGAP"/>
    <property type="match status" value="1"/>
</dbReference>
<feature type="compositionally biased region" description="Polar residues" evidence="5">
    <location>
        <begin position="952"/>
        <end position="973"/>
    </location>
</feature>
<dbReference type="InterPro" id="IPR001478">
    <property type="entry name" value="PDZ"/>
</dbReference>
<proteinExistence type="predicted"/>